<dbReference type="AlphaFoldDB" id="A0A0B7BM63"/>
<organism evidence="1">
    <name type="scientific">Arion vulgaris</name>
    <dbReference type="NCBI Taxonomy" id="1028688"/>
    <lineage>
        <taxon>Eukaryota</taxon>
        <taxon>Metazoa</taxon>
        <taxon>Spiralia</taxon>
        <taxon>Lophotrochozoa</taxon>
        <taxon>Mollusca</taxon>
        <taxon>Gastropoda</taxon>
        <taxon>Heterobranchia</taxon>
        <taxon>Euthyneura</taxon>
        <taxon>Panpulmonata</taxon>
        <taxon>Eupulmonata</taxon>
        <taxon>Stylommatophora</taxon>
        <taxon>Helicina</taxon>
        <taxon>Arionoidea</taxon>
        <taxon>Arionidae</taxon>
        <taxon>Arion</taxon>
    </lineage>
</organism>
<sequence>MNNSYVYRMLSNCLFNKDMTMTIDDDASVMCFQNHMLHEQNWMLNSLWTKCYTT</sequence>
<accession>A0A0B7BM63</accession>
<gene>
    <name evidence="1" type="primary">ORF198135</name>
</gene>
<proteinExistence type="predicted"/>
<evidence type="ECO:0000313" key="1">
    <source>
        <dbReference type="EMBL" id="CEK93957.1"/>
    </source>
</evidence>
<name>A0A0B7BM63_9EUPU</name>
<reference evidence="1" key="1">
    <citation type="submission" date="2014-12" db="EMBL/GenBank/DDBJ databases">
        <title>Insight into the proteome of Arion vulgaris.</title>
        <authorList>
            <person name="Aradska J."/>
            <person name="Bulat T."/>
            <person name="Smidak R."/>
            <person name="Sarate P."/>
            <person name="Gangsoo J."/>
            <person name="Sialana F."/>
            <person name="Bilban M."/>
            <person name="Lubec G."/>
        </authorList>
    </citation>
    <scope>NUCLEOTIDE SEQUENCE</scope>
    <source>
        <tissue evidence="1">Skin</tissue>
    </source>
</reference>
<protein>
    <submittedName>
        <fullName evidence="1">Uncharacterized protein</fullName>
    </submittedName>
</protein>
<dbReference type="EMBL" id="HACG01047092">
    <property type="protein sequence ID" value="CEK93957.1"/>
    <property type="molecule type" value="Transcribed_RNA"/>
</dbReference>
<feature type="non-terminal residue" evidence="1">
    <location>
        <position position="54"/>
    </location>
</feature>